<comment type="caution">
    <text evidence="2">The sequence shown here is derived from an EMBL/GenBank/DDBJ whole genome shotgun (WGS) entry which is preliminary data.</text>
</comment>
<sequence>MGLTKRRRLMRGYLARLTSLSLSSASKDRKIAVIAAESSDNSQNGHLVVSVPSVTPPLSHRITLTFPTASSEEGRGILFADEVGWSNVFGVGGVAGPGDSCACDGVGGDGDWTGSVIDVVRGVVERSDSVSDTDTAASECCGRAAARERDVGAEGVVLNGEQPTASVTVKGVNFPLSLSSMTVARGSIEISSTLIVRDSASGLTVEFGAGKEETSTSLRFGERYEIDQISADSEVFVNSGVEFTVPVPGIVSSTMTELNSETNEHFKVIVSGEDFVPETEWILKLTIRSEDILSMTNVADTSDIVLSSGISVHTPPASTLIGIKAGDDQITPISISPFTFSTEGDSTFIIRVPAPPTLTKVDFSFAATSNTTFHLIVEGTDLPVGETFVVSLDGFDDGIEVRFSSPSGGSSTDLTLQTQPRPNPLIVFVSDSGNSDPILSPNEKTAEREKAQKEF</sequence>
<feature type="compositionally biased region" description="Basic and acidic residues" evidence="1">
    <location>
        <begin position="444"/>
        <end position="455"/>
    </location>
</feature>
<feature type="region of interest" description="Disordered" evidence="1">
    <location>
        <begin position="430"/>
        <end position="455"/>
    </location>
</feature>
<organism evidence="2 3">
    <name type="scientific">Blattamonas nauphoetae</name>
    <dbReference type="NCBI Taxonomy" id="2049346"/>
    <lineage>
        <taxon>Eukaryota</taxon>
        <taxon>Metamonada</taxon>
        <taxon>Preaxostyla</taxon>
        <taxon>Oxymonadida</taxon>
        <taxon>Blattamonas</taxon>
    </lineage>
</organism>
<proteinExistence type="predicted"/>
<protein>
    <recommendedName>
        <fullName evidence="4">Calx-beta domain-containing protein</fullName>
    </recommendedName>
</protein>
<keyword evidence="3" id="KW-1185">Reference proteome</keyword>
<gene>
    <name evidence="2" type="ORF">BLNAU_9457</name>
</gene>
<accession>A0ABQ9XVV1</accession>
<dbReference type="Proteomes" id="UP001281761">
    <property type="component" value="Unassembled WGS sequence"/>
</dbReference>
<evidence type="ECO:0000313" key="3">
    <source>
        <dbReference type="Proteomes" id="UP001281761"/>
    </source>
</evidence>
<dbReference type="EMBL" id="JARBJD010000065">
    <property type="protein sequence ID" value="KAK2955598.1"/>
    <property type="molecule type" value="Genomic_DNA"/>
</dbReference>
<evidence type="ECO:0000313" key="2">
    <source>
        <dbReference type="EMBL" id="KAK2955598.1"/>
    </source>
</evidence>
<evidence type="ECO:0000256" key="1">
    <source>
        <dbReference type="SAM" id="MobiDB-lite"/>
    </source>
</evidence>
<name>A0ABQ9XVV1_9EUKA</name>
<reference evidence="2 3" key="1">
    <citation type="journal article" date="2022" name="bioRxiv">
        <title>Genomics of Preaxostyla Flagellates Illuminates Evolutionary Transitions and the Path Towards Mitochondrial Loss.</title>
        <authorList>
            <person name="Novak L.V.F."/>
            <person name="Treitli S.C."/>
            <person name="Pyrih J."/>
            <person name="Halakuc P."/>
            <person name="Pipaliya S.V."/>
            <person name="Vacek V."/>
            <person name="Brzon O."/>
            <person name="Soukal P."/>
            <person name="Eme L."/>
            <person name="Dacks J.B."/>
            <person name="Karnkowska A."/>
            <person name="Elias M."/>
            <person name="Hampl V."/>
        </authorList>
    </citation>
    <scope>NUCLEOTIDE SEQUENCE [LARGE SCALE GENOMIC DNA]</scope>
    <source>
        <strain evidence="2">NAU3</strain>
        <tissue evidence="2">Gut</tissue>
    </source>
</reference>
<evidence type="ECO:0008006" key="4">
    <source>
        <dbReference type="Google" id="ProtNLM"/>
    </source>
</evidence>